<name>A0A1H6BP00_9VIBR</name>
<dbReference type="PRINTS" id="PR00598">
    <property type="entry name" value="HTHMARR"/>
</dbReference>
<accession>A0A1H6BP00</accession>
<dbReference type="InterPro" id="IPR000835">
    <property type="entry name" value="HTH_MarR-typ"/>
</dbReference>
<dbReference type="GO" id="GO:0005737">
    <property type="term" value="C:cytoplasm"/>
    <property type="evidence" value="ECO:0007669"/>
    <property type="project" value="UniProtKB-SubCell"/>
</dbReference>
<evidence type="ECO:0000313" key="10">
    <source>
        <dbReference type="Proteomes" id="UP000236721"/>
    </source>
</evidence>
<dbReference type="GO" id="GO:0003700">
    <property type="term" value="F:DNA-binding transcription factor activity"/>
    <property type="evidence" value="ECO:0007669"/>
    <property type="project" value="InterPro"/>
</dbReference>
<proteinExistence type="inferred from homology"/>
<evidence type="ECO:0000256" key="7">
    <source>
        <dbReference type="ARBA" id="ARBA00047207"/>
    </source>
</evidence>
<dbReference type="EMBL" id="FNVG01000024">
    <property type="protein sequence ID" value="SEG62410.1"/>
    <property type="molecule type" value="Genomic_DNA"/>
</dbReference>
<keyword evidence="2" id="KW-0805">Transcription regulation</keyword>
<evidence type="ECO:0000313" key="9">
    <source>
        <dbReference type="EMBL" id="SEG62410.1"/>
    </source>
</evidence>
<dbReference type="Proteomes" id="UP000236721">
    <property type="component" value="Unassembled WGS sequence"/>
</dbReference>
<evidence type="ECO:0000259" key="8">
    <source>
        <dbReference type="PROSITE" id="PS50995"/>
    </source>
</evidence>
<evidence type="ECO:0000256" key="5">
    <source>
        <dbReference type="ARBA" id="ARBA00046337"/>
    </source>
</evidence>
<comment type="subcellular location">
    <subcellularLocation>
        <location evidence="1">Cytoplasm</location>
    </subcellularLocation>
</comment>
<dbReference type="Gene3D" id="1.10.10.10">
    <property type="entry name" value="Winged helix-like DNA-binding domain superfamily/Winged helix DNA-binding domain"/>
    <property type="match status" value="1"/>
</dbReference>
<gene>
    <name evidence="9" type="ORF">SAMN04488244_12423</name>
</gene>
<dbReference type="PANTHER" id="PTHR42756">
    <property type="entry name" value="TRANSCRIPTIONAL REGULATOR, MARR"/>
    <property type="match status" value="1"/>
</dbReference>
<keyword evidence="3 9" id="KW-0238">DNA-binding</keyword>
<dbReference type="Pfam" id="PF22381">
    <property type="entry name" value="Staph_reg_Sar_Rot"/>
    <property type="match status" value="1"/>
</dbReference>
<dbReference type="InterPro" id="IPR036388">
    <property type="entry name" value="WH-like_DNA-bd_sf"/>
</dbReference>
<comment type="similarity">
    <text evidence="5">Belongs to the SarZ family.</text>
</comment>
<dbReference type="InterPro" id="IPR055166">
    <property type="entry name" value="Transc_reg_Sar_Rot_HTH"/>
</dbReference>
<dbReference type="PROSITE" id="PS50995">
    <property type="entry name" value="HTH_MARR_2"/>
    <property type="match status" value="1"/>
</dbReference>
<keyword evidence="10" id="KW-1185">Reference proteome</keyword>
<evidence type="ECO:0000256" key="3">
    <source>
        <dbReference type="ARBA" id="ARBA00023125"/>
    </source>
</evidence>
<organism evidence="9 10">
    <name type="scientific">Vibrio hangzhouensis</name>
    <dbReference type="NCBI Taxonomy" id="462991"/>
    <lineage>
        <taxon>Bacteria</taxon>
        <taxon>Pseudomonadati</taxon>
        <taxon>Pseudomonadota</taxon>
        <taxon>Gammaproteobacteria</taxon>
        <taxon>Vibrionales</taxon>
        <taxon>Vibrionaceae</taxon>
        <taxon>Vibrio</taxon>
    </lineage>
</organism>
<reference evidence="10" key="1">
    <citation type="submission" date="2016-10" db="EMBL/GenBank/DDBJ databases">
        <authorList>
            <person name="Varghese N."/>
            <person name="Submissions S."/>
        </authorList>
    </citation>
    <scope>NUCLEOTIDE SEQUENCE [LARGE SCALE GENOMIC DNA]</scope>
    <source>
        <strain evidence="10">CGMCC 1.7062</strain>
    </source>
</reference>
<evidence type="ECO:0000256" key="6">
    <source>
        <dbReference type="ARBA" id="ARBA00047188"/>
    </source>
</evidence>
<protein>
    <recommendedName>
        <fullName evidence="6">HTH-type transcriptional regulator SarZ</fullName>
    </recommendedName>
    <alternativeName>
        <fullName evidence="7">Staphylococcal accessory regulator Z</fullName>
    </alternativeName>
</protein>
<dbReference type="SUPFAM" id="SSF46785">
    <property type="entry name" value="Winged helix' DNA-binding domain"/>
    <property type="match status" value="1"/>
</dbReference>
<dbReference type="GO" id="GO:0003677">
    <property type="term" value="F:DNA binding"/>
    <property type="evidence" value="ECO:0007669"/>
    <property type="project" value="UniProtKB-KW"/>
</dbReference>
<dbReference type="SMART" id="SM00347">
    <property type="entry name" value="HTH_MARR"/>
    <property type="match status" value="1"/>
</dbReference>
<evidence type="ECO:0000256" key="4">
    <source>
        <dbReference type="ARBA" id="ARBA00023163"/>
    </source>
</evidence>
<keyword evidence="4" id="KW-0804">Transcription</keyword>
<evidence type="ECO:0000256" key="2">
    <source>
        <dbReference type="ARBA" id="ARBA00023015"/>
    </source>
</evidence>
<dbReference type="PANTHER" id="PTHR42756:SF1">
    <property type="entry name" value="TRANSCRIPTIONAL REPRESSOR OF EMRAB OPERON"/>
    <property type="match status" value="1"/>
</dbReference>
<feature type="domain" description="HTH marR-type" evidence="8">
    <location>
        <begin position="36"/>
        <end position="168"/>
    </location>
</feature>
<dbReference type="InterPro" id="IPR036390">
    <property type="entry name" value="WH_DNA-bd_sf"/>
</dbReference>
<sequence length="190" mass="21738">MIARDFHKNLDAFLAGFCYKERAITLKVWVLTLEKHEEVLVALRQIIRAIDLHSKKLKKECGLTGPQLILMKAIKDMGDVTIRELSNSTNISQATATTIIDRLEAQHYVQRIRSQKDKRKVHAVLTEKGKEVLKDSPLPLQDSFVQKFQRLESWEQTLLLSSIQRISLMMNADDLDAAPMLQLDSNISKN</sequence>
<dbReference type="AlphaFoldDB" id="A0A1H6BP00"/>
<evidence type="ECO:0000256" key="1">
    <source>
        <dbReference type="ARBA" id="ARBA00004496"/>
    </source>
</evidence>